<dbReference type="PROSITE" id="PS52029">
    <property type="entry name" value="LD_TPASE"/>
    <property type="match status" value="1"/>
</dbReference>
<gene>
    <name evidence="11" type="ORF">FHS50_001215</name>
</gene>
<accession>A0A839Z3L3</accession>
<evidence type="ECO:0000313" key="12">
    <source>
        <dbReference type="Proteomes" id="UP000578569"/>
    </source>
</evidence>
<keyword evidence="9" id="KW-0732">Signal</keyword>
<feature type="region of interest" description="Disordered" evidence="8">
    <location>
        <begin position="439"/>
        <end position="459"/>
    </location>
</feature>
<dbReference type="Pfam" id="PF03734">
    <property type="entry name" value="YkuD"/>
    <property type="match status" value="1"/>
</dbReference>
<evidence type="ECO:0000256" key="9">
    <source>
        <dbReference type="SAM" id="SignalP"/>
    </source>
</evidence>
<dbReference type="AlphaFoldDB" id="A0A839Z3L3"/>
<feature type="chain" id="PRO_5032753179" evidence="9">
    <location>
        <begin position="24"/>
        <end position="459"/>
    </location>
</feature>
<comment type="pathway">
    <text evidence="1 7">Cell wall biogenesis; peptidoglycan biosynthesis.</text>
</comment>
<dbReference type="GO" id="GO:0071555">
    <property type="term" value="P:cell wall organization"/>
    <property type="evidence" value="ECO:0007669"/>
    <property type="project" value="UniProtKB-UniRule"/>
</dbReference>
<keyword evidence="3" id="KW-0808">Transferase</keyword>
<dbReference type="InterPro" id="IPR005490">
    <property type="entry name" value="LD_TPept_cat_dom"/>
</dbReference>
<evidence type="ECO:0000256" key="8">
    <source>
        <dbReference type="SAM" id="MobiDB-lite"/>
    </source>
</evidence>
<feature type="active site" description="Proton donor/acceptor" evidence="7">
    <location>
        <position position="338"/>
    </location>
</feature>
<dbReference type="GO" id="GO:0016740">
    <property type="term" value="F:transferase activity"/>
    <property type="evidence" value="ECO:0007669"/>
    <property type="project" value="UniProtKB-KW"/>
</dbReference>
<comment type="similarity">
    <text evidence="2">Belongs to the YkuD family.</text>
</comment>
<dbReference type="PANTHER" id="PTHR41533">
    <property type="entry name" value="L,D-TRANSPEPTIDASE HI_1667-RELATED"/>
    <property type="match status" value="1"/>
</dbReference>
<evidence type="ECO:0000256" key="1">
    <source>
        <dbReference type="ARBA" id="ARBA00004752"/>
    </source>
</evidence>
<dbReference type="RefSeq" id="WP_265569178.1">
    <property type="nucleotide sequence ID" value="NZ_JANPVP010000001.1"/>
</dbReference>
<dbReference type="UniPathway" id="UPA00219"/>
<dbReference type="InterPro" id="IPR052905">
    <property type="entry name" value="LD-transpeptidase_YkuD-like"/>
</dbReference>
<feature type="signal peptide" evidence="9">
    <location>
        <begin position="1"/>
        <end position="23"/>
    </location>
</feature>
<dbReference type="EMBL" id="JACICF010000001">
    <property type="protein sequence ID" value="MBB3764192.1"/>
    <property type="molecule type" value="Genomic_DNA"/>
</dbReference>
<evidence type="ECO:0000259" key="10">
    <source>
        <dbReference type="PROSITE" id="PS52029"/>
    </source>
</evidence>
<keyword evidence="6 7" id="KW-0961">Cell wall biogenesis/degradation</keyword>
<dbReference type="Proteomes" id="UP000578569">
    <property type="component" value="Unassembled WGS sequence"/>
</dbReference>
<protein>
    <submittedName>
        <fullName evidence="11">Murein L,D-transpeptidase YcbB/YkuD</fullName>
    </submittedName>
</protein>
<evidence type="ECO:0000256" key="3">
    <source>
        <dbReference type="ARBA" id="ARBA00022679"/>
    </source>
</evidence>
<evidence type="ECO:0000256" key="2">
    <source>
        <dbReference type="ARBA" id="ARBA00005992"/>
    </source>
</evidence>
<dbReference type="SUPFAM" id="SSF141523">
    <property type="entry name" value="L,D-transpeptidase catalytic domain-like"/>
    <property type="match status" value="1"/>
</dbReference>
<evidence type="ECO:0000256" key="5">
    <source>
        <dbReference type="ARBA" id="ARBA00022984"/>
    </source>
</evidence>
<feature type="domain" description="L,D-TPase catalytic" evidence="10">
    <location>
        <begin position="200"/>
        <end position="395"/>
    </location>
</feature>
<sequence length="459" mass="50003">MKISHRIFSLIAAVGLPMVPAAAQQAAPPQMSTLPSMAPAPVNAEVLDWTSDADGLAAANHLIALLEKAHIEGFTQGPVMAAQARAALAQASLANSVAAANANRYLTDAFLDYAEFLQAPVSSVLYGDDWARPPRLSRSVILRNGHAVPSLEALVKRTTRINPIYAALKEAALGAELDADAKNKVIASLNRARAFPDRGRFVLVDSATQRLWMVENGHVVDHMKVVVGKAEDPYLHTPEISSVIYYSTHNPYWHVPKHLVRGYLADGVLREGVRYLERNGYEVLASLSENAPVIDPSTVNWKEVKKTGNLAVRQLPSESNSMGDIKFNFANPEGIYLHDTPKKEYFGYTERDLSNGCIRLEDAFRFARWLWKGQGVPQVAETEKHLVIPEPVPVFVSYLTAHAMDGQLVFAKDIYRRDAQTLAQVAALNQRAGVGVQAATAPQPAAQPATQGAPAPTVR</sequence>
<dbReference type="GO" id="GO:0004180">
    <property type="term" value="F:carboxypeptidase activity"/>
    <property type="evidence" value="ECO:0007669"/>
    <property type="project" value="UniProtKB-ARBA"/>
</dbReference>
<evidence type="ECO:0000313" key="11">
    <source>
        <dbReference type="EMBL" id="MBB3764192.1"/>
    </source>
</evidence>
<keyword evidence="5 7" id="KW-0573">Peptidoglycan synthesis</keyword>
<reference evidence="11 12" key="1">
    <citation type="submission" date="2020-08" db="EMBL/GenBank/DDBJ databases">
        <title>Genomic Encyclopedia of Type Strains, Phase IV (KMG-IV): sequencing the most valuable type-strain genomes for metagenomic binning, comparative biology and taxonomic classification.</title>
        <authorList>
            <person name="Goeker M."/>
        </authorList>
    </citation>
    <scope>NUCLEOTIDE SEQUENCE [LARGE SCALE GENOMIC DNA]</scope>
    <source>
        <strain evidence="11 12">DSM 24194</strain>
    </source>
</reference>
<keyword evidence="4 7" id="KW-0133">Cell shape</keyword>
<proteinExistence type="inferred from homology"/>
<organism evidence="11 12">
    <name type="scientific">Sphingomicrobium lutaoense</name>
    <dbReference type="NCBI Taxonomy" id="515949"/>
    <lineage>
        <taxon>Bacteria</taxon>
        <taxon>Pseudomonadati</taxon>
        <taxon>Pseudomonadota</taxon>
        <taxon>Alphaproteobacteria</taxon>
        <taxon>Sphingomonadales</taxon>
        <taxon>Sphingomonadaceae</taxon>
        <taxon>Sphingomicrobium</taxon>
    </lineage>
</organism>
<dbReference type="InterPro" id="IPR038063">
    <property type="entry name" value="Transpep_catalytic_dom"/>
</dbReference>
<dbReference type="CDD" id="cd16913">
    <property type="entry name" value="YkuD_like"/>
    <property type="match status" value="1"/>
</dbReference>
<evidence type="ECO:0000256" key="4">
    <source>
        <dbReference type="ARBA" id="ARBA00022960"/>
    </source>
</evidence>
<evidence type="ECO:0000256" key="7">
    <source>
        <dbReference type="PROSITE-ProRule" id="PRU01373"/>
    </source>
</evidence>
<dbReference type="GO" id="GO:0008360">
    <property type="term" value="P:regulation of cell shape"/>
    <property type="evidence" value="ECO:0007669"/>
    <property type="project" value="UniProtKB-UniRule"/>
</dbReference>
<name>A0A839Z3L3_9SPHN</name>
<dbReference type="Pfam" id="PF20142">
    <property type="entry name" value="Scaffold"/>
    <property type="match status" value="1"/>
</dbReference>
<dbReference type="PANTHER" id="PTHR41533:SF2">
    <property type="entry name" value="BLR7131 PROTEIN"/>
    <property type="match status" value="1"/>
</dbReference>
<keyword evidence="12" id="KW-1185">Reference proteome</keyword>
<comment type="caution">
    <text evidence="11">The sequence shown here is derived from an EMBL/GenBank/DDBJ whole genome shotgun (WGS) entry which is preliminary data.</text>
</comment>
<dbReference type="InterPro" id="IPR045380">
    <property type="entry name" value="LD_TPept_scaffold_dom"/>
</dbReference>
<dbReference type="Gene3D" id="2.40.440.10">
    <property type="entry name" value="L,D-transpeptidase catalytic domain-like"/>
    <property type="match status" value="1"/>
</dbReference>
<dbReference type="GO" id="GO:0009252">
    <property type="term" value="P:peptidoglycan biosynthetic process"/>
    <property type="evidence" value="ECO:0007669"/>
    <property type="project" value="UniProtKB-UniPathway"/>
</dbReference>
<feature type="active site" description="Nucleophile" evidence="7">
    <location>
        <position position="357"/>
    </location>
</feature>
<evidence type="ECO:0000256" key="6">
    <source>
        <dbReference type="ARBA" id="ARBA00023316"/>
    </source>
</evidence>